<feature type="transmembrane region" description="Helical" evidence="2">
    <location>
        <begin position="95"/>
        <end position="116"/>
    </location>
</feature>
<feature type="transmembrane region" description="Helical" evidence="2">
    <location>
        <begin position="163"/>
        <end position="196"/>
    </location>
</feature>
<organism evidence="3 4">
    <name type="scientific">Schizosaccharomyces cryophilus (strain OY26 / ATCC MYA-4695 / CBS 11777 / NBRC 106824 / NRRL Y48691)</name>
    <name type="common">Fission yeast</name>
    <dbReference type="NCBI Taxonomy" id="653667"/>
    <lineage>
        <taxon>Eukaryota</taxon>
        <taxon>Fungi</taxon>
        <taxon>Dikarya</taxon>
        <taxon>Ascomycota</taxon>
        <taxon>Taphrinomycotina</taxon>
        <taxon>Schizosaccharomycetes</taxon>
        <taxon>Schizosaccharomycetales</taxon>
        <taxon>Schizosaccharomycetaceae</taxon>
        <taxon>Schizosaccharomyces</taxon>
    </lineage>
</organism>
<keyword evidence="4" id="KW-1185">Reference proteome</keyword>
<dbReference type="AlphaFoldDB" id="S9W4X8"/>
<proteinExistence type="predicted"/>
<dbReference type="EMBL" id="KE546988">
    <property type="protein sequence ID" value="EPY53584.1"/>
    <property type="molecule type" value="Genomic_DNA"/>
</dbReference>
<accession>S9W4X8</accession>
<dbReference type="HOGENOM" id="CLU_098039_0_0_1"/>
<evidence type="ECO:0000256" key="2">
    <source>
        <dbReference type="SAM" id="Phobius"/>
    </source>
</evidence>
<sequence length="251" mass="28107">MAEEKMKLDSSDPPAHNQSNVYNVDLEKGLCLDTQQDINKSSYPSSFNSNNSKKTIVNRFQNSLIKKSYDEALKQLSHRFPDNLVLKNRNYREPLTSFFSLMCTLAISYILKLLSWLKQVYLEAGCSWALFGPIGLMFMLFAILNGCFFNFPLLTVRITRTFAHVIIGVSVVIAVLVGCVGAAGVSVVSLVCWGFYNILVFGLGLKLERSAENIGSPTLPRHQQRDDTVAPLSTTTRNEEIERQNNPTTQS</sequence>
<keyword evidence="2" id="KW-0472">Membrane</keyword>
<dbReference type="RefSeq" id="XP_013022140.1">
    <property type="nucleotide sequence ID" value="XM_013166686.1"/>
</dbReference>
<evidence type="ECO:0000313" key="3">
    <source>
        <dbReference type="EMBL" id="EPY53584.1"/>
    </source>
</evidence>
<feature type="transmembrane region" description="Helical" evidence="2">
    <location>
        <begin position="128"/>
        <end position="151"/>
    </location>
</feature>
<dbReference type="GeneID" id="25039435"/>
<keyword evidence="2" id="KW-1133">Transmembrane helix</keyword>
<dbReference type="Proteomes" id="UP000015464">
    <property type="component" value="Unassembled WGS sequence"/>
</dbReference>
<gene>
    <name evidence="3" type="ORF">SPOG_05715</name>
</gene>
<evidence type="ECO:0000313" key="4">
    <source>
        <dbReference type="Proteomes" id="UP000015464"/>
    </source>
</evidence>
<evidence type="ECO:0000256" key="1">
    <source>
        <dbReference type="SAM" id="MobiDB-lite"/>
    </source>
</evidence>
<keyword evidence="2" id="KW-0812">Transmembrane</keyword>
<name>S9W4X8_SCHCR</name>
<reference evidence="3 4" key="1">
    <citation type="journal article" date="2011" name="Science">
        <title>Comparative functional genomics of the fission yeasts.</title>
        <authorList>
            <person name="Rhind N."/>
            <person name="Chen Z."/>
            <person name="Yassour M."/>
            <person name="Thompson D.A."/>
            <person name="Haas B.J."/>
            <person name="Habib N."/>
            <person name="Wapinski I."/>
            <person name="Roy S."/>
            <person name="Lin M.F."/>
            <person name="Heiman D.I."/>
            <person name="Young S.K."/>
            <person name="Furuya K."/>
            <person name="Guo Y."/>
            <person name="Pidoux A."/>
            <person name="Chen H.M."/>
            <person name="Robbertse B."/>
            <person name="Goldberg J.M."/>
            <person name="Aoki K."/>
            <person name="Bayne E.H."/>
            <person name="Berlin A.M."/>
            <person name="Desjardins C.A."/>
            <person name="Dobbs E."/>
            <person name="Dukaj L."/>
            <person name="Fan L."/>
            <person name="FitzGerald M.G."/>
            <person name="French C."/>
            <person name="Gujja S."/>
            <person name="Hansen K."/>
            <person name="Keifenheim D."/>
            <person name="Levin J.Z."/>
            <person name="Mosher R.A."/>
            <person name="Mueller C.A."/>
            <person name="Pfiffner J."/>
            <person name="Priest M."/>
            <person name="Russ C."/>
            <person name="Smialowska A."/>
            <person name="Swoboda P."/>
            <person name="Sykes S.M."/>
            <person name="Vaughn M."/>
            <person name="Vengrova S."/>
            <person name="Yoder R."/>
            <person name="Zeng Q."/>
            <person name="Allshire R."/>
            <person name="Baulcombe D."/>
            <person name="Birren B.W."/>
            <person name="Brown W."/>
            <person name="Ekwall K."/>
            <person name="Kellis M."/>
            <person name="Leatherwood J."/>
            <person name="Levin H."/>
            <person name="Margalit H."/>
            <person name="Martienssen R."/>
            <person name="Nieduszynski C.A."/>
            <person name="Spatafora J.W."/>
            <person name="Friedman N."/>
            <person name="Dalgaard J.Z."/>
            <person name="Baumann P."/>
            <person name="Niki H."/>
            <person name="Regev A."/>
            <person name="Nusbaum C."/>
        </authorList>
    </citation>
    <scope>NUCLEOTIDE SEQUENCE [LARGE SCALE GENOMIC DNA]</scope>
    <source>
        <strain evidence="4">OY26 / ATCC MYA-4695 / CBS 11777 / NBRC 106824 / NRRL Y48691</strain>
    </source>
</reference>
<protein>
    <submittedName>
        <fullName evidence="3">Uncharacterized protein</fullName>
    </submittedName>
</protein>
<feature type="region of interest" description="Disordered" evidence="1">
    <location>
        <begin position="216"/>
        <end position="251"/>
    </location>
</feature>